<evidence type="ECO:0000313" key="4">
    <source>
        <dbReference type="Proteomes" id="UP000632774"/>
    </source>
</evidence>
<dbReference type="PANTHER" id="PTHR38593">
    <property type="entry name" value="BLR2558 PROTEIN"/>
    <property type="match status" value="1"/>
</dbReference>
<reference evidence="3 4" key="1">
    <citation type="submission" date="2020-10" db="EMBL/GenBank/DDBJ databases">
        <title>Mucilaginibacter mali sp. nov., isolated from rhizosphere soil of apple orchard.</title>
        <authorList>
            <person name="Lee J.-S."/>
            <person name="Kim H.S."/>
            <person name="Kim J.-S."/>
        </authorList>
    </citation>
    <scope>NUCLEOTIDE SEQUENCE [LARGE SCALE GENOMIC DNA]</scope>
    <source>
        <strain evidence="3 4">KCTC 23157</strain>
    </source>
</reference>
<dbReference type="EMBL" id="JADFFM010000001">
    <property type="protein sequence ID" value="MBE9665231.1"/>
    <property type="molecule type" value="Genomic_DNA"/>
</dbReference>
<sequence length="221" mass="23817">MKALLKIQMTGAAVLSFSILSACTNTKSNNASYAADSANKAIIEKTDSANNELAVKKDSGNKEALKKADSTNKAKKELKEDASKFLVKSYEASLFEIELAQSAIKHAANASVKKLATDMVASHKDMNGKMQVIAFDASFKLPGGIDSGHAKDLTDLEKLKGADYDKKFMDMIVSGHEKLADSYKEAYSDLSAGETKEYAGKTLPIINSHLEMAKKVKASLK</sequence>
<dbReference type="RefSeq" id="WP_194104636.1">
    <property type="nucleotide sequence ID" value="NZ_JADFFM010000001.1"/>
</dbReference>
<accession>A0ABR9XDD5</accession>
<dbReference type="Gene3D" id="1.20.1260.10">
    <property type="match status" value="1"/>
</dbReference>
<dbReference type="Proteomes" id="UP000632774">
    <property type="component" value="Unassembled WGS sequence"/>
</dbReference>
<evidence type="ECO:0000259" key="2">
    <source>
        <dbReference type="Pfam" id="PF13628"/>
    </source>
</evidence>
<dbReference type="InterPro" id="IPR012347">
    <property type="entry name" value="Ferritin-like"/>
</dbReference>
<comment type="caution">
    <text evidence="3">The sequence shown here is derived from an EMBL/GenBank/DDBJ whole genome shotgun (WGS) entry which is preliminary data.</text>
</comment>
<organism evidence="3 4">
    <name type="scientific">Mucilaginibacter boryungensis</name>
    <dbReference type="NCBI Taxonomy" id="768480"/>
    <lineage>
        <taxon>Bacteria</taxon>
        <taxon>Pseudomonadati</taxon>
        <taxon>Bacteroidota</taxon>
        <taxon>Sphingobacteriia</taxon>
        <taxon>Sphingobacteriales</taxon>
        <taxon>Sphingobacteriaceae</taxon>
        <taxon>Mucilaginibacter</taxon>
    </lineage>
</organism>
<keyword evidence="1" id="KW-0732">Signal</keyword>
<dbReference type="PANTHER" id="PTHR38593:SF1">
    <property type="entry name" value="BLR2558 PROTEIN"/>
    <property type="match status" value="1"/>
</dbReference>
<dbReference type="PROSITE" id="PS51257">
    <property type="entry name" value="PROKAR_LIPOPROTEIN"/>
    <property type="match status" value="1"/>
</dbReference>
<feature type="signal peptide" evidence="1">
    <location>
        <begin position="1"/>
        <end position="22"/>
    </location>
</feature>
<keyword evidence="4" id="KW-1185">Reference proteome</keyword>
<feature type="chain" id="PRO_5046226693" evidence="1">
    <location>
        <begin position="23"/>
        <end position="221"/>
    </location>
</feature>
<protein>
    <submittedName>
        <fullName evidence="3">DUF4142 domain-containing protein</fullName>
    </submittedName>
</protein>
<dbReference type="InterPro" id="IPR025419">
    <property type="entry name" value="DUF4142"/>
</dbReference>
<evidence type="ECO:0000313" key="3">
    <source>
        <dbReference type="EMBL" id="MBE9665231.1"/>
    </source>
</evidence>
<feature type="domain" description="DUF4142" evidence="2">
    <location>
        <begin position="82"/>
        <end position="215"/>
    </location>
</feature>
<proteinExistence type="predicted"/>
<gene>
    <name evidence="3" type="ORF">IRJ18_02575</name>
</gene>
<name>A0ABR9XDD5_9SPHI</name>
<evidence type="ECO:0000256" key="1">
    <source>
        <dbReference type="SAM" id="SignalP"/>
    </source>
</evidence>
<dbReference type="Pfam" id="PF13628">
    <property type="entry name" value="DUF4142"/>
    <property type="match status" value="1"/>
</dbReference>